<name>A0ABU0C1C0_9HYPH</name>
<keyword evidence="2" id="KW-1185">Reference proteome</keyword>
<reference evidence="1 2" key="1">
    <citation type="submission" date="2023-07" db="EMBL/GenBank/DDBJ databases">
        <title>Genomic Encyclopedia of Type Strains, Phase IV (KMG-IV): sequencing the most valuable type-strain genomes for metagenomic binning, comparative biology and taxonomic classification.</title>
        <authorList>
            <person name="Goeker M."/>
        </authorList>
    </citation>
    <scope>NUCLEOTIDE SEQUENCE [LARGE SCALE GENOMIC DNA]</scope>
    <source>
        <strain evidence="1 2">DSM 1112</strain>
    </source>
</reference>
<gene>
    <name evidence="1" type="ORF">QO002_005671</name>
</gene>
<dbReference type="Proteomes" id="UP001230207">
    <property type="component" value="Unassembled WGS sequence"/>
</dbReference>
<accession>A0ABU0C1C0</accession>
<comment type="caution">
    <text evidence="1">The sequence shown here is derived from an EMBL/GenBank/DDBJ whole genome shotgun (WGS) entry which is preliminary data.</text>
</comment>
<proteinExistence type="predicted"/>
<evidence type="ECO:0000313" key="1">
    <source>
        <dbReference type="EMBL" id="MDQ0323465.1"/>
    </source>
</evidence>
<dbReference type="EMBL" id="JAUSVF010000003">
    <property type="protein sequence ID" value="MDQ0323465.1"/>
    <property type="molecule type" value="Genomic_DNA"/>
</dbReference>
<organism evidence="1 2">
    <name type="scientific">Pararhizobium capsulatum DSM 1112</name>
    <dbReference type="NCBI Taxonomy" id="1121113"/>
    <lineage>
        <taxon>Bacteria</taxon>
        <taxon>Pseudomonadati</taxon>
        <taxon>Pseudomonadota</taxon>
        <taxon>Alphaproteobacteria</taxon>
        <taxon>Hyphomicrobiales</taxon>
        <taxon>Rhizobiaceae</taxon>
        <taxon>Rhizobium/Agrobacterium group</taxon>
        <taxon>Pararhizobium</taxon>
    </lineage>
</organism>
<protein>
    <submittedName>
        <fullName evidence="1">Uncharacterized protein</fullName>
    </submittedName>
</protein>
<sequence length="45" mass="5254">MMIRCRDYPLKRVLEEVGHDWIAIVGLAAMPIKKWLIPFVQVDTT</sequence>
<evidence type="ECO:0000313" key="2">
    <source>
        <dbReference type="Proteomes" id="UP001230207"/>
    </source>
</evidence>